<keyword evidence="3" id="KW-1185">Reference proteome</keyword>
<reference evidence="2 3" key="1">
    <citation type="submission" date="2018-07" db="EMBL/GenBank/DDBJ databases">
        <title>Anaerosacharophilus polymeroproducens gen. nov. sp. nov., an anaerobic bacterium isolated from salt field.</title>
        <authorList>
            <person name="Kim W."/>
            <person name="Yang S.-H."/>
            <person name="Oh J."/>
            <person name="Lee J.-H."/>
            <person name="Kwon K.K."/>
        </authorList>
    </citation>
    <scope>NUCLEOTIDE SEQUENCE [LARGE SCALE GENOMIC DNA]</scope>
    <source>
        <strain evidence="2 3">MCWD5</strain>
    </source>
</reference>
<dbReference type="Pfam" id="PF04854">
    <property type="entry name" value="DUF624"/>
    <property type="match status" value="1"/>
</dbReference>
<evidence type="ECO:0000256" key="1">
    <source>
        <dbReference type="SAM" id="Phobius"/>
    </source>
</evidence>
<feature type="transmembrane region" description="Helical" evidence="1">
    <location>
        <begin position="77"/>
        <end position="99"/>
    </location>
</feature>
<protein>
    <submittedName>
        <fullName evidence="2">DUF624 domain-containing protein</fullName>
    </submittedName>
</protein>
<dbReference type="Proteomes" id="UP000255036">
    <property type="component" value="Unassembled WGS sequence"/>
</dbReference>
<comment type="caution">
    <text evidence="2">The sequence shown here is derived from an EMBL/GenBank/DDBJ whole genome shotgun (WGS) entry which is preliminary data.</text>
</comment>
<dbReference type="AlphaFoldDB" id="A0A371AS57"/>
<proteinExistence type="predicted"/>
<evidence type="ECO:0000313" key="3">
    <source>
        <dbReference type="Proteomes" id="UP000255036"/>
    </source>
</evidence>
<gene>
    <name evidence="2" type="ORF">DWV06_13830</name>
</gene>
<organism evidence="2 3">
    <name type="scientific">Anaerosacchariphilus polymeriproducens</name>
    <dbReference type="NCBI Taxonomy" id="1812858"/>
    <lineage>
        <taxon>Bacteria</taxon>
        <taxon>Bacillati</taxon>
        <taxon>Bacillota</taxon>
        <taxon>Clostridia</taxon>
        <taxon>Lachnospirales</taxon>
        <taxon>Lachnospiraceae</taxon>
        <taxon>Anaerosacchariphilus</taxon>
    </lineage>
</organism>
<evidence type="ECO:0000313" key="2">
    <source>
        <dbReference type="EMBL" id="RDU22372.1"/>
    </source>
</evidence>
<feature type="transmembrane region" description="Helical" evidence="1">
    <location>
        <begin position="151"/>
        <end position="170"/>
    </location>
</feature>
<dbReference type="InterPro" id="IPR006938">
    <property type="entry name" value="DUF624"/>
</dbReference>
<sequence>MKNIFNMDNKLFIYLSKVADLMLLNILFILCCLPIITIGASLTSLSYVTLKMNQNEETYIIKEFFSSFKSNFKQATILWLLFFFLNLFFAADLIILNHITIPFSIIFTYIIQLLCIFSFISMIYVFPLLAKFENSITGTLKNAFFIAIKHLPWTIVLLTLYLSPLILLMWNFSTIVHLLLLFCFIGFSLTAYLSSYIFHKIFSRYIH</sequence>
<dbReference type="EMBL" id="QRCT01000049">
    <property type="protein sequence ID" value="RDU22372.1"/>
    <property type="molecule type" value="Genomic_DNA"/>
</dbReference>
<keyword evidence="1" id="KW-1133">Transmembrane helix</keyword>
<keyword evidence="1" id="KW-0472">Membrane</keyword>
<keyword evidence="1" id="KW-0812">Transmembrane</keyword>
<name>A0A371AS57_9FIRM</name>
<dbReference type="OrthoDB" id="9814991at2"/>
<feature type="transmembrane region" description="Helical" evidence="1">
    <location>
        <begin position="105"/>
        <end position="130"/>
    </location>
</feature>
<accession>A0A371AS57</accession>
<feature type="transmembrane region" description="Helical" evidence="1">
    <location>
        <begin position="176"/>
        <end position="198"/>
    </location>
</feature>
<feature type="transmembrane region" description="Helical" evidence="1">
    <location>
        <begin position="22"/>
        <end position="45"/>
    </location>
</feature>